<proteinExistence type="predicted"/>
<keyword evidence="1" id="KW-0812">Transmembrane</keyword>
<keyword evidence="1" id="KW-1133">Transmembrane helix</keyword>
<evidence type="ECO:0000313" key="2">
    <source>
        <dbReference type="EMBL" id="ADX44634.1"/>
    </source>
</evidence>
<name>F0Q7V0_PARA1</name>
<dbReference type="Proteomes" id="UP000002482">
    <property type="component" value="Chromosome"/>
</dbReference>
<reference evidence="2" key="1">
    <citation type="submission" date="2011-02" db="EMBL/GenBank/DDBJ databases">
        <title>Complete sequence of Acidovorax avenae subsp. avenae ATCC 19860.</title>
        <authorList>
            <consortium name="US DOE Joint Genome Institute"/>
            <person name="Lucas S."/>
            <person name="Copeland A."/>
            <person name="Lapidus A."/>
            <person name="Cheng J.-F."/>
            <person name="Goodwin L."/>
            <person name="Pitluck S."/>
            <person name="Chertkov O."/>
            <person name="Held B."/>
            <person name="Detter J.C."/>
            <person name="Han C."/>
            <person name="Tapia R."/>
            <person name="Land M."/>
            <person name="Hauser L."/>
            <person name="Kyrpides N."/>
            <person name="Ivanova N."/>
            <person name="Ovchinnikova G."/>
            <person name="Pagani I."/>
            <person name="Gordon S."/>
            <person name="Woyke T."/>
        </authorList>
    </citation>
    <scope>NUCLEOTIDE SEQUENCE</scope>
    <source>
        <strain evidence="2">ATCC 19860</strain>
    </source>
</reference>
<evidence type="ECO:0000313" key="3">
    <source>
        <dbReference type="Proteomes" id="UP000002482"/>
    </source>
</evidence>
<dbReference type="EMBL" id="CP002521">
    <property type="protein sequence ID" value="ADX44634.1"/>
    <property type="molecule type" value="Genomic_DNA"/>
</dbReference>
<dbReference type="KEGG" id="aaa:Acav_0711"/>
<gene>
    <name evidence="2" type="ordered locus">Acav_0711</name>
</gene>
<organism evidence="2 3">
    <name type="scientific">Paracidovorax avenae (strain ATCC 19860 / DSM 7227 / CCUG 15838 / JCM 20985 / LMG 2117 / NCPPB 1011)</name>
    <name type="common">Acidovorax avenae</name>
    <dbReference type="NCBI Taxonomy" id="643561"/>
    <lineage>
        <taxon>Bacteria</taxon>
        <taxon>Pseudomonadati</taxon>
        <taxon>Pseudomonadota</taxon>
        <taxon>Betaproteobacteria</taxon>
        <taxon>Burkholderiales</taxon>
        <taxon>Comamonadaceae</taxon>
        <taxon>Paracidovorax</taxon>
    </lineage>
</organism>
<dbReference type="HOGENOM" id="CLU_2565991_0_0_4"/>
<keyword evidence="1" id="KW-0472">Membrane</keyword>
<keyword evidence="3" id="KW-1185">Reference proteome</keyword>
<protein>
    <submittedName>
        <fullName evidence="2">Uncharacterized protein</fullName>
    </submittedName>
</protein>
<accession>F0Q7V0</accession>
<sequence length="81" mass="9310">MLYQWIKIYPLVSLLLFFLAFSAGMRNGLHGWLTFLILILISAVCFLLEGFFYGALQVLALILGGYYYYRLGRNKVSLHKG</sequence>
<dbReference type="AlphaFoldDB" id="F0Q7V0"/>
<evidence type="ECO:0000256" key="1">
    <source>
        <dbReference type="SAM" id="Phobius"/>
    </source>
</evidence>
<feature type="transmembrane region" description="Helical" evidence="1">
    <location>
        <begin position="36"/>
        <end position="69"/>
    </location>
</feature>